<proteinExistence type="predicted"/>
<gene>
    <name evidence="1" type="ORF">LK10_12540</name>
</gene>
<protein>
    <submittedName>
        <fullName evidence="1">Uncharacterized protein</fullName>
    </submittedName>
</protein>
<reference evidence="1 2" key="1">
    <citation type="submission" date="2014-09" db="EMBL/GenBank/DDBJ databases">
        <title>Genome sequence of Sinomonas sp. MUSC 117.</title>
        <authorList>
            <person name="Lee L.-H."/>
        </authorList>
    </citation>
    <scope>NUCLEOTIDE SEQUENCE [LARGE SCALE GENOMIC DNA]</scope>
    <source>
        <strain evidence="1 2">MUSC 117</strain>
    </source>
</reference>
<evidence type="ECO:0000313" key="2">
    <source>
        <dbReference type="Proteomes" id="UP000030982"/>
    </source>
</evidence>
<dbReference type="Proteomes" id="UP000030982">
    <property type="component" value="Unassembled WGS sequence"/>
</dbReference>
<accession>A0A0B2AKN1</accession>
<comment type="caution">
    <text evidence="1">The sequence shown here is derived from an EMBL/GenBank/DDBJ whole genome shotgun (WGS) entry which is preliminary data.</text>
</comment>
<name>A0A0B2AKN1_9MICC</name>
<keyword evidence="2" id="KW-1185">Reference proteome</keyword>
<sequence>MPSADVFAAAFDTKSDYWIDRALEWITRLPALNIPLAAMRTVVDDPMLGQSVRHRTRKLLSTRAST</sequence>
<evidence type="ECO:0000313" key="1">
    <source>
        <dbReference type="EMBL" id="KHL02423.1"/>
    </source>
</evidence>
<dbReference type="EMBL" id="JTDL01000123">
    <property type="protein sequence ID" value="KHL02423.1"/>
    <property type="molecule type" value="Genomic_DNA"/>
</dbReference>
<dbReference type="AlphaFoldDB" id="A0A0B2AKN1"/>
<organism evidence="1 2">
    <name type="scientific">Sinomonas humi</name>
    <dbReference type="NCBI Taxonomy" id="1338436"/>
    <lineage>
        <taxon>Bacteria</taxon>
        <taxon>Bacillati</taxon>
        <taxon>Actinomycetota</taxon>
        <taxon>Actinomycetes</taxon>
        <taxon>Micrococcales</taxon>
        <taxon>Micrococcaceae</taxon>
        <taxon>Sinomonas</taxon>
    </lineage>
</organism>